<dbReference type="Pfam" id="PF00962">
    <property type="entry name" value="A_deaminase"/>
    <property type="match status" value="2"/>
</dbReference>
<evidence type="ECO:0000256" key="4">
    <source>
        <dbReference type="ARBA" id="ARBA00012784"/>
    </source>
</evidence>
<feature type="domain" description="Adenosine deaminase" evidence="11">
    <location>
        <begin position="85"/>
        <end position="390"/>
    </location>
</feature>
<dbReference type="PROSITE" id="PS00485">
    <property type="entry name" value="A_DEAMINASE"/>
    <property type="match status" value="1"/>
</dbReference>
<keyword evidence="9" id="KW-0862">Zinc</keyword>
<dbReference type="PANTHER" id="PTHR11409:SF43">
    <property type="entry name" value="ADENOSINE DEAMINASE"/>
    <property type="match status" value="1"/>
</dbReference>
<feature type="domain" description="Adenosine deaminase" evidence="11">
    <location>
        <begin position="442"/>
        <end position="746"/>
    </location>
</feature>
<evidence type="ECO:0000256" key="2">
    <source>
        <dbReference type="ARBA" id="ARBA00005058"/>
    </source>
</evidence>
<evidence type="ECO:0000256" key="5">
    <source>
        <dbReference type="ARBA" id="ARBA00018099"/>
    </source>
</evidence>
<dbReference type="GO" id="GO:0060169">
    <property type="term" value="P:negative regulation of adenosine receptor signaling pathway"/>
    <property type="evidence" value="ECO:0007669"/>
    <property type="project" value="TreeGrafter"/>
</dbReference>
<protein>
    <recommendedName>
        <fullName evidence="5">Adenosine deaminase</fullName>
        <ecNumber evidence="4">3.5.4.4</ecNumber>
    </recommendedName>
</protein>
<evidence type="ECO:0000313" key="13">
    <source>
        <dbReference type="Proteomes" id="UP000591131"/>
    </source>
</evidence>
<dbReference type="UniPathway" id="UPA00606"/>
<dbReference type="GO" id="GO:0009897">
    <property type="term" value="C:external side of plasma membrane"/>
    <property type="evidence" value="ECO:0007669"/>
    <property type="project" value="TreeGrafter"/>
</dbReference>
<dbReference type="GO" id="GO:0043103">
    <property type="term" value="P:hypoxanthine salvage"/>
    <property type="evidence" value="ECO:0007669"/>
    <property type="project" value="TreeGrafter"/>
</dbReference>
<evidence type="ECO:0000256" key="6">
    <source>
        <dbReference type="ARBA" id="ARBA00022723"/>
    </source>
</evidence>
<dbReference type="InterPro" id="IPR032466">
    <property type="entry name" value="Metal_Hydrolase"/>
</dbReference>
<name>A0A7J6M5T1_PERCH</name>
<keyword evidence="7" id="KW-0660">Purine salvage</keyword>
<comment type="caution">
    <text evidence="12">The sequence shown here is derived from an EMBL/GenBank/DDBJ whole genome shotgun (WGS) entry which is preliminary data.</text>
</comment>
<evidence type="ECO:0000256" key="8">
    <source>
        <dbReference type="ARBA" id="ARBA00022801"/>
    </source>
</evidence>
<gene>
    <name evidence="12" type="ORF">FOL47_003871</name>
</gene>
<dbReference type="InterPro" id="IPR006650">
    <property type="entry name" value="A/AMP_deam_AS"/>
</dbReference>
<comment type="similarity">
    <text evidence="3">Belongs to the metallo-dependent hydrolases superfamily. Adenosine and AMP deaminases family.</text>
</comment>
<dbReference type="GO" id="GO:0005829">
    <property type="term" value="C:cytosol"/>
    <property type="evidence" value="ECO:0007669"/>
    <property type="project" value="TreeGrafter"/>
</dbReference>
<dbReference type="SUPFAM" id="SSF51556">
    <property type="entry name" value="Metallo-dependent hydrolases"/>
    <property type="match status" value="2"/>
</dbReference>
<proteinExistence type="inferred from homology"/>
<dbReference type="EC" id="3.5.4.4" evidence="4"/>
<evidence type="ECO:0000259" key="11">
    <source>
        <dbReference type="Pfam" id="PF00962"/>
    </source>
</evidence>
<evidence type="ECO:0000256" key="7">
    <source>
        <dbReference type="ARBA" id="ARBA00022726"/>
    </source>
</evidence>
<evidence type="ECO:0000256" key="1">
    <source>
        <dbReference type="ARBA" id="ARBA00001947"/>
    </source>
</evidence>
<evidence type="ECO:0000256" key="3">
    <source>
        <dbReference type="ARBA" id="ARBA00006676"/>
    </source>
</evidence>
<dbReference type="AlphaFoldDB" id="A0A7J6M5T1"/>
<dbReference type="PANTHER" id="PTHR11409">
    <property type="entry name" value="ADENOSINE DEAMINASE"/>
    <property type="match status" value="1"/>
</dbReference>
<keyword evidence="13" id="KW-1185">Reference proteome</keyword>
<dbReference type="InterPro" id="IPR006330">
    <property type="entry name" value="Ado/ade_deaminase"/>
</dbReference>
<comment type="pathway">
    <text evidence="2">Purine metabolism; purine nucleoside salvage.</text>
</comment>
<sequence length="750" mass="82978">MSDSAYNFFFSAPKVELHIHFDGAFDMDLLYEIAKRDLDQLPETVPAPWNGPDATIAVRSAIAACKNKEDFKKITCLGPEAVVSKRLQTGQKGAGLACMLDCFAILTPVVQGKRDVMEEMAFKVCERQYRENVVYTELRYNPHVLALEGSTLPDARSVVEAVTAGIERGKKVFGIDMNQILCCMNLMPEVSAEVAQLAIEFKSKGVVAIDVAAGENHFENEDLKKAHVAACLEAEKAGLRVTVHGAEDGSSKNFCCAVREYHAERVGHAYKIASDPEMYKMAQETHTHIEACPTSSICTEAVCLPQIHPEKPILDSLDWNKHPIKKFIEDGLSVSISTDDPTVFLTHITDELTILADRFGFDAHEVGMQVTMNAIDRCWATDKEKSKYREAAVAYYKGAESTRQVKEKVAACSDLDDFSAIVNMRAEEVVVGQLDRGSRGAGLAAMLDCFAVFLPIVKGKKEVLEEMSYRFCRDQAKENVIYTEVRYNPHILSKEGSTLPDSRTVINTVTAGLRRGCQEFGIDVKQILCCMNRNPEMSADIADLAIEFHNSSGIVGIDVASGELHFEEAELGKVHIEACRRVKSTGLHVTVHAAEDGPGKNFCCAVTDYFAERIGHGYRIYEPSHVDNQLYQFAKSTGAHIEACPTSSICTEAVCLPQIHPEKPILDSLDWNKHPIKKFIEDGLSLSISTDGGPVFSTTLSKELSILVDRFGFDERDVGRRVTMSAIDGCWADESSKARYRKLVDDYYTS</sequence>
<dbReference type="GO" id="GO:0009168">
    <property type="term" value="P:purine ribonucleoside monophosphate biosynthetic process"/>
    <property type="evidence" value="ECO:0007669"/>
    <property type="project" value="InterPro"/>
</dbReference>
<dbReference type="GO" id="GO:0004000">
    <property type="term" value="F:adenosine deaminase activity"/>
    <property type="evidence" value="ECO:0007669"/>
    <property type="project" value="UniProtKB-ARBA"/>
</dbReference>
<dbReference type="GO" id="GO:0046872">
    <property type="term" value="F:metal ion binding"/>
    <property type="evidence" value="ECO:0007669"/>
    <property type="project" value="UniProtKB-KW"/>
</dbReference>
<dbReference type="GO" id="GO:0006166">
    <property type="term" value="P:purine ribonucleoside salvage"/>
    <property type="evidence" value="ECO:0007669"/>
    <property type="project" value="UniProtKB-KW"/>
</dbReference>
<evidence type="ECO:0000256" key="10">
    <source>
        <dbReference type="ARBA" id="ARBA00047764"/>
    </source>
</evidence>
<dbReference type="OrthoDB" id="272271at2759"/>
<organism evidence="12 13">
    <name type="scientific">Perkinsus chesapeaki</name>
    <name type="common">Clam parasite</name>
    <name type="synonym">Perkinsus andrewsi</name>
    <dbReference type="NCBI Taxonomy" id="330153"/>
    <lineage>
        <taxon>Eukaryota</taxon>
        <taxon>Sar</taxon>
        <taxon>Alveolata</taxon>
        <taxon>Perkinsozoa</taxon>
        <taxon>Perkinsea</taxon>
        <taxon>Perkinsida</taxon>
        <taxon>Perkinsidae</taxon>
        <taxon>Perkinsus</taxon>
    </lineage>
</organism>
<dbReference type="Gene3D" id="3.20.20.140">
    <property type="entry name" value="Metal-dependent hydrolases"/>
    <property type="match status" value="2"/>
</dbReference>
<keyword evidence="8" id="KW-0378">Hydrolase</keyword>
<comment type="catalytic activity">
    <reaction evidence="10">
        <text>adenosine + H2O + H(+) = inosine + NH4(+)</text>
        <dbReference type="Rhea" id="RHEA:24408"/>
        <dbReference type="ChEBI" id="CHEBI:15377"/>
        <dbReference type="ChEBI" id="CHEBI:15378"/>
        <dbReference type="ChEBI" id="CHEBI:16335"/>
        <dbReference type="ChEBI" id="CHEBI:17596"/>
        <dbReference type="ChEBI" id="CHEBI:28938"/>
        <dbReference type="EC" id="3.5.4.4"/>
    </reaction>
</comment>
<dbReference type="Proteomes" id="UP000591131">
    <property type="component" value="Unassembled WGS sequence"/>
</dbReference>
<evidence type="ECO:0000313" key="12">
    <source>
        <dbReference type="EMBL" id="KAF4666867.1"/>
    </source>
</evidence>
<accession>A0A7J6M5T1</accession>
<dbReference type="GO" id="GO:0006154">
    <property type="term" value="P:adenosine catabolic process"/>
    <property type="evidence" value="ECO:0007669"/>
    <property type="project" value="TreeGrafter"/>
</dbReference>
<evidence type="ECO:0000256" key="9">
    <source>
        <dbReference type="ARBA" id="ARBA00022833"/>
    </source>
</evidence>
<dbReference type="GO" id="GO:0046103">
    <property type="term" value="P:inosine biosynthetic process"/>
    <property type="evidence" value="ECO:0007669"/>
    <property type="project" value="TreeGrafter"/>
</dbReference>
<comment type="cofactor">
    <cofactor evidence="1">
        <name>Zn(2+)</name>
        <dbReference type="ChEBI" id="CHEBI:29105"/>
    </cofactor>
</comment>
<reference evidence="12 13" key="1">
    <citation type="submission" date="2020-04" db="EMBL/GenBank/DDBJ databases">
        <title>Perkinsus chesapeaki whole genome sequence.</title>
        <authorList>
            <person name="Bogema D.R."/>
        </authorList>
    </citation>
    <scope>NUCLEOTIDE SEQUENCE [LARGE SCALE GENOMIC DNA]</scope>
    <source>
        <strain evidence="12">ATCC PRA-425</strain>
    </source>
</reference>
<keyword evidence="6" id="KW-0479">Metal-binding</keyword>
<dbReference type="InterPro" id="IPR001365">
    <property type="entry name" value="A_deaminase_dom"/>
</dbReference>
<dbReference type="EMBL" id="JAAPAO010000224">
    <property type="protein sequence ID" value="KAF4666867.1"/>
    <property type="molecule type" value="Genomic_DNA"/>
</dbReference>